<keyword evidence="7" id="KW-0067">ATP-binding</keyword>
<dbReference type="Gene3D" id="3.30.565.10">
    <property type="entry name" value="Histidine kinase-like ATPase, C-terminal domain"/>
    <property type="match status" value="1"/>
</dbReference>
<keyword evidence="12" id="KW-1185">Reference proteome</keyword>
<evidence type="ECO:0000256" key="9">
    <source>
        <dbReference type="SAM" id="Phobius"/>
    </source>
</evidence>
<evidence type="ECO:0000256" key="1">
    <source>
        <dbReference type="ARBA" id="ARBA00000085"/>
    </source>
</evidence>
<dbReference type="Proteomes" id="UP000037755">
    <property type="component" value="Unassembled WGS sequence"/>
</dbReference>
<dbReference type="AlphaFoldDB" id="A0A0N0RQT0"/>
<dbReference type="OrthoDB" id="9815750at2"/>
<sequence length="386" mass="43787">MQISDKRTVTRWVIIAVSFFLVLFIVWNTYYLFQIFKDEEHAKMDLWASATEAISSPEEDKTLETLNNITENNNTIPIILTDSKGKIKNSRNIDESILVDDVVKDSVAAYRLIESFKATNTPITINVPGNKQYLYYGNSTLLNILKYYPLALGLIIILFGAVVYNFYRATKAGAQNRLWAGMAKETAHQIGTPLSSLLGWIEIMRVDNVDETTVSEVEKDVMRLQTIAERFSKIGSEPVLEERDIVAETEKSFQYLKSRFSSQVNFTFTAPDHPVNVHLNPELHSWTIENLVKNAIDAMRGKGSLQVAIEERDKFVKIKVTDTGKGIPKTQFKKVFEPGFTTKKRGWGLGLSLTRRIVEEYHKGRIKVLSSEIGKGTTMQASYKRA</sequence>
<reference evidence="11 12" key="1">
    <citation type="submission" date="2015-08" db="EMBL/GenBank/DDBJ databases">
        <title>Whole genome sequence of Flavobacterium akiainvivens IK-1T, from decaying Wikstroemia oahuensis, an endemic Hawaiian shrub.</title>
        <authorList>
            <person name="Wan X."/>
            <person name="Hou S."/>
            <person name="Saito J."/>
            <person name="Donachie S."/>
        </authorList>
    </citation>
    <scope>NUCLEOTIDE SEQUENCE [LARGE SCALE GENOMIC DNA]</scope>
    <source>
        <strain evidence="11 12">IK-1</strain>
    </source>
</reference>
<gene>
    <name evidence="11" type="ORF">AM493_12135</name>
</gene>
<accession>A0A0N0RQT0</accession>
<dbReference type="SMART" id="SM00387">
    <property type="entry name" value="HATPase_c"/>
    <property type="match status" value="1"/>
</dbReference>
<evidence type="ECO:0000256" key="8">
    <source>
        <dbReference type="ARBA" id="ARBA00023012"/>
    </source>
</evidence>
<dbReference type="InterPro" id="IPR004358">
    <property type="entry name" value="Sig_transdc_His_kin-like_C"/>
</dbReference>
<dbReference type="Pfam" id="PF02518">
    <property type="entry name" value="HATPase_c"/>
    <property type="match status" value="1"/>
</dbReference>
<keyword evidence="8" id="KW-0902">Two-component regulatory system</keyword>
<name>A0A0N0RQT0_9FLAO</name>
<evidence type="ECO:0000256" key="7">
    <source>
        <dbReference type="ARBA" id="ARBA00022840"/>
    </source>
</evidence>
<dbReference type="InterPro" id="IPR003594">
    <property type="entry name" value="HATPase_dom"/>
</dbReference>
<dbReference type="GO" id="GO:0005524">
    <property type="term" value="F:ATP binding"/>
    <property type="evidence" value="ECO:0007669"/>
    <property type="project" value="UniProtKB-KW"/>
</dbReference>
<keyword evidence="5" id="KW-0547">Nucleotide-binding</keyword>
<dbReference type="InterPro" id="IPR036890">
    <property type="entry name" value="HATPase_C_sf"/>
</dbReference>
<keyword evidence="9" id="KW-0472">Membrane</keyword>
<feature type="transmembrane region" description="Helical" evidence="9">
    <location>
        <begin position="12"/>
        <end position="33"/>
    </location>
</feature>
<organism evidence="11 12">
    <name type="scientific">Flavobacterium akiainvivens</name>
    <dbReference type="NCBI Taxonomy" id="1202724"/>
    <lineage>
        <taxon>Bacteria</taxon>
        <taxon>Pseudomonadati</taxon>
        <taxon>Bacteroidota</taxon>
        <taxon>Flavobacteriia</taxon>
        <taxon>Flavobacteriales</taxon>
        <taxon>Flavobacteriaceae</taxon>
        <taxon>Flavobacterium</taxon>
    </lineage>
</organism>
<dbReference type="InterPro" id="IPR003661">
    <property type="entry name" value="HisK_dim/P_dom"/>
</dbReference>
<keyword evidence="9" id="KW-1133">Transmembrane helix</keyword>
<dbReference type="InterPro" id="IPR005467">
    <property type="entry name" value="His_kinase_dom"/>
</dbReference>
<dbReference type="PRINTS" id="PR00344">
    <property type="entry name" value="BCTRLSENSOR"/>
</dbReference>
<evidence type="ECO:0000256" key="3">
    <source>
        <dbReference type="ARBA" id="ARBA00022553"/>
    </source>
</evidence>
<dbReference type="CDD" id="cd00082">
    <property type="entry name" value="HisKA"/>
    <property type="match status" value="1"/>
</dbReference>
<keyword evidence="4" id="KW-0808">Transferase</keyword>
<evidence type="ECO:0000259" key="10">
    <source>
        <dbReference type="PROSITE" id="PS50109"/>
    </source>
</evidence>
<dbReference type="RefSeq" id="WP_054408307.1">
    <property type="nucleotide sequence ID" value="NZ_FOYA01000016.1"/>
</dbReference>
<feature type="transmembrane region" description="Helical" evidence="9">
    <location>
        <begin position="147"/>
        <end position="167"/>
    </location>
</feature>
<evidence type="ECO:0000256" key="2">
    <source>
        <dbReference type="ARBA" id="ARBA00012438"/>
    </source>
</evidence>
<keyword evidence="3" id="KW-0597">Phosphoprotein</keyword>
<protein>
    <recommendedName>
        <fullName evidence="2">histidine kinase</fullName>
        <ecNumber evidence="2">2.7.13.3</ecNumber>
    </recommendedName>
</protein>
<proteinExistence type="predicted"/>
<keyword evidence="6 11" id="KW-0418">Kinase</keyword>
<evidence type="ECO:0000313" key="11">
    <source>
        <dbReference type="EMBL" id="KOS06699.1"/>
    </source>
</evidence>
<dbReference type="EMBL" id="LIYD01000005">
    <property type="protein sequence ID" value="KOS06699.1"/>
    <property type="molecule type" value="Genomic_DNA"/>
</dbReference>
<dbReference type="PROSITE" id="PS50109">
    <property type="entry name" value="HIS_KIN"/>
    <property type="match status" value="1"/>
</dbReference>
<dbReference type="EC" id="2.7.13.3" evidence="2"/>
<comment type="caution">
    <text evidence="11">The sequence shown here is derived from an EMBL/GenBank/DDBJ whole genome shotgun (WGS) entry which is preliminary data.</text>
</comment>
<evidence type="ECO:0000256" key="4">
    <source>
        <dbReference type="ARBA" id="ARBA00022679"/>
    </source>
</evidence>
<feature type="domain" description="Histidine kinase" evidence="10">
    <location>
        <begin position="185"/>
        <end position="386"/>
    </location>
</feature>
<dbReference type="PANTHER" id="PTHR43065:SF10">
    <property type="entry name" value="PEROXIDE STRESS-ACTIVATED HISTIDINE KINASE MAK3"/>
    <property type="match status" value="1"/>
</dbReference>
<dbReference type="SUPFAM" id="SSF55874">
    <property type="entry name" value="ATPase domain of HSP90 chaperone/DNA topoisomerase II/histidine kinase"/>
    <property type="match status" value="1"/>
</dbReference>
<evidence type="ECO:0000313" key="12">
    <source>
        <dbReference type="Proteomes" id="UP000037755"/>
    </source>
</evidence>
<evidence type="ECO:0000256" key="5">
    <source>
        <dbReference type="ARBA" id="ARBA00022741"/>
    </source>
</evidence>
<dbReference type="PATRIC" id="fig|1202724.3.peg.2514"/>
<comment type="catalytic activity">
    <reaction evidence="1">
        <text>ATP + protein L-histidine = ADP + protein N-phospho-L-histidine.</text>
        <dbReference type="EC" id="2.7.13.3"/>
    </reaction>
</comment>
<dbReference type="CDD" id="cd00075">
    <property type="entry name" value="HATPase"/>
    <property type="match status" value="1"/>
</dbReference>
<evidence type="ECO:0000256" key="6">
    <source>
        <dbReference type="ARBA" id="ARBA00022777"/>
    </source>
</evidence>
<dbReference type="PANTHER" id="PTHR43065">
    <property type="entry name" value="SENSOR HISTIDINE KINASE"/>
    <property type="match status" value="1"/>
</dbReference>
<dbReference type="STRING" id="1202724.AM493_12135"/>
<dbReference type="GO" id="GO:0000155">
    <property type="term" value="F:phosphorelay sensor kinase activity"/>
    <property type="evidence" value="ECO:0007669"/>
    <property type="project" value="InterPro"/>
</dbReference>
<keyword evidence="9" id="KW-0812">Transmembrane</keyword>